<proteinExistence type="predicted"/>
<dbReference type="RefSeq" id="WP_076770024.1">
    <property type="nucleotide sequence ID" value="NZ_CP019445.1"/>
</dbReference>
<protein>
    <submittedName>
        <fullName evidence="1">Uncharacterized protein</fullName>
    </submittedName>
</protein>
<gene>
    <name evidence="1" type="ORF">BWI95_18715</name>
</gene>
<name>A0A807LI30_9ENTR</name>
<dbReference type="EMBL" id="CP019445">
    <property type="protein sequence ID" value="APZ06929.1"/>
    <property type="molecule type" value="Genomic_DNA"/>
</dbReference>
<reference evidence="1 2" key="1">
    <citation type="submission" date="2017-01" db="EMBL/GenBank/DDBJ databases">
        <authorList>
            <person name="Cao J.-M."/>
        </authorList>
    </citation>
    <scope>NUCLEOTIDE SEQUENCE [LARGE SCALE GENOMIC DNA]</scope>
    <source>
        <strain evidence="1 2">888-76</strain>
    </source>
</reference>
<sequence length="124" mass="13862">MPITEVIKLNPVHRTRKHLLRQIFSQKGLRSAASLDTFQRAMPAIEFRHAGMVHKARPYFLETLAYKDVLHGLKGTQATPPISYALMHDADKLILSIQEISEGIESAVRDVAPSLKACFQAGRV</sequence>
<evidence type="ECO:0000313" key="2">
    <source>
        <dbReference type="Proteomes" id="UP000187148"/>
    </source>
</evidence>
<dbReference type="Proteomes" id="UP000187148">
    <property type="component" value="Chromosome"/>
</dbReference>
<dbReference type="AlphaFoldDB" id="A0A807LI30"/>
<keyword evidence="2" id="KW-1185">Reference proteome</keyword>
<accession>A0A807LI30</accession>
<organism evidence="1 2">
    <name type="scientific">Kosakonia cowanii JCM 10956 = DSM 18146</name>
    <dbReference type="NCBI Taxonomy" id="1300165"/>
    <lineage>
        <taxon>Bacteria</taxon>
        <taxon>Pseudomonadati</taxon>
        <taxon>Pseudomonadota</taxon>
        <taxon>Gammaproteobacteria</taxon>
        <taxon>Enterobacterales</taxon>
        <taxon>Enterobacteriaceae</taxon>
        <taxon>Kosakonia</taxon>
    </lineage>
</organism>
<dbReference type="KEGG" id="kco:BWI95_18715"/>
<evidence type="ECO:0000313" key="1">
    <source>
        <dbReference type="EMBL" id="APZ06929.1"/>
    </source>
</evidence>